<dbReference type="InterPro" id="IPR023997">
    <property type="entry name" value="TonB-dep_OMP_SusC/RagA_CS"/>
</dbReference>
<keyword evidence="3 4" id="KW-0998">Cell outer membrane</keyword>
<evidence type="ECO:0000313" key="7">
    <source>
        <dbReference type="EMBL" id="MCZ4223263.1"/>
    </source>
</evidence>
<protein>
    <submittedName>
        <fullName evidence="7">TonB-dependent receptor</fullName>
    </submittedName>
</protein>
<dbReference type="NCBIfam" id="TIGR04057">
    <property type="entry name" value="SusC_RagA_signa"/>
    <property type="match status" value="1"/>
</dbReference>
<evidence type="ECO:0000256" key="2">
    <source>
        <dbReference type="ARBA" id="ARBA00023136"/>
    </source>
</evidence>
<dbReference type="EMBL" id="JAPWGL010000002">
    <property type="protein sequence ID" value="MCZ4223263.1"/>
    <property type="molecule type" value="Genomic_DNA"/>
</dbReference>
<proteinExistence type="inferred from homology"/>
<evidence type="ECO:0000256" key="1">
    <source>
        <dbReference type="ARBA" id="ARBA00022448"/>
    </source>
</evidence>
<dbReference type="Gene3D" id="2.60.40.1120">
    <property type="entry name" value="Carboxypeptidase-like, regulatory domain"/>
    <property type="match status" value="1"/>
</dbReference>
<feature type="domain" description="Secretin/TonB short N-terminal" evidence="6">
    <location>
        <begin position="48"/>
        <end position="98"/>
    </location>
</feature>
<keyword evidence="4" id="KW-0812">Transmembrane</keyword>
<dbReference type="Proteomes" id="UP001144341">
    <property type="component" value="Unassembled WGS sequence"/>
</dbReference>
<accession>A0ABT4KWF1</accession>
<keyword evidence="7" id="KW-0675">Receptor</keyword>
<feature type="chain" id="PRO_5046782356" evidence="5">
    <location>
        <begin position="23"/>
        <end position="1086"/>
    </location>
</feature>
<evidence type="ECO:0000256" key="5">
    <source>
        <dbReference type="SAM" id="SignalP"/>
    </source>
</evidence>
<dbReference type="InterPro" id="IPR008969">
    <property type="entry name" value="CarboxyPept-like_regulatory"/>
</dbReference>
<dbReference type="Gene3D" id="2.170.130.10">
    <property type="entry name" value="TonB-dependent receptor, plug domain"/>
    <property type="match status" value="1"/>
</dbReference>
<dbReference type="InterPro" id="IPR012910">
    <property type="entry name" value="Plug_dom"/>
</dbReference>
<keyword evidence="4" id="KW-1134">Transmembrane beta strand</keyword>
<dbReference type="NCBIfam" id="TIGR04056">
    <property type="entry name" value="OMP_RagA_SusC"/>
    <property type="match status" value="1"/>
</dbReference>
<dbReference type="InterPro" id="IPR039426">
    <property type="entry name" value="TonB-dep_rcpt-like"/>
</dbReference>
<keyword evidence="1 4" id="KW-0813">Transport</keyword>
<organism evidence="7 8">
    <name type="scientific">Pedobacter rhodius</name>
    <dbReference type="NCBI Taxonomy" id="3004098"/>
    <lineage>
        <taxon>Bacteria</taxon>
        <taxon>Pseudomonadati</taxon>
        <taxon>Bacteroidota</taxon>
        <taxon>Sphingobacteriia</taxon>
        <taxon>Sphingobacteriales</taxon>
        <taxon>Sphingobacteriaceae</taxon>
        <taxon>Pedobacter</taxon>
    </lineage>
</organism>
<gene>
    <name evidence="7" type="ORF">O0931_08120</name>
</gene>
<dbReference type="InterPro" id="IPR037066">
    <property type="entry name" value="Plug_dom_sf"/>
</dbReference>
<evidence type="ECO:0000259" key="6">
    <source>
        <dbReference type="SMART" id="SM00965"/>
    </source>
</evidence>
<comment type="caution">
    <text evidence="7">The sequence shown here is derived from an EMBL/GenBank/DDBJ whole genome shotgun (WGS) entry which is preliminary data.</text>
</comment>
<dbReference type="SUPFAM" id="SSF56935">
    <property type="entry name" value="Porins"/>
    <property type="match status" value="1"/>
</dbReference>
<dbReference type="SMART" id="SM00965">
    <property type="entry name" value="STN"/>
    <property type="match status" value="1"/>
</dbReference>
<dbReference type="Pfam" id="PF13715">
    <property type="entry name" value="CarbopepD_reg_2"/>
    <property type="match status" value="1"/>
</dbReference>
<keyword evidence="5" id="KW-0732">Signal</keyword>
<dbReference type="Pfam" id="PF07660">
    <property type="entry name" value="STN"/>
    <property type="match status" value="1"/>
</dbReference>
<keyword evidence="8" id="KW-1185">Reference proteome</keyword>
<reference evidence="7" key="1">
    <citation type="submission" date="2022-12" db="EMBL/GenBank/DDBJ databases">
        <title>Genome sequence of SJ11.</title>
        <authorList>
            <person name="Woo H."/>
        </authorList>
    </citation>
    <scope>NUCLEOTIDE SEQUENCE</scope>
    <source>
        <strain evidence="7">SJ11</strain>
    </source>
</reference>
<dbReference type="SUPFAM" id="SSF49464">
    <property type="entry name" value="Carboxypeptidase regulatory domain-like"/>
    <property type="match status" value="1"/>
</dbReference>
<sequence>MKITLLLTIAFAIQLQAATSFAQKTITLKEKNALLERVLEKIGQRTGYDIFFNADLMTKARPVSIDVKNMSLDDVLAKCFANQILTYTVKDTYILIKEKGSIPLVQGNKIRKLIDVSGQVLDERGQPLPGATIRVIGETGITSSDKDGKFLLKGIGENARLTVSFVGYATQDIALEGRTNITIKLAPINDLEEVVVTSQGNTQKKISVVGAIASITTKELKQSPVANLSNALAGRLPGLITTQTSTKPGDGSNLYIRGIATNGSSASPLYVIDGLPRSSGDFAQLDANEIESVSILKDASSTSAYGIQGANGVVVVTTRRGRANQKPEINFNAQYATQQTIRLPEMMDSYNLALYDNEAQQTEIWTKADFDIIRAGTDPYLYPNINWYDYLLKRATPQQQYNVNFTGGNDYAKYFISGSVTTQDALFKNEENNKYSSRSGFQRYNFRSNVDLKVTKMLDLSVDVSGRLEQRDGPGIGYDGLFSAIGRTLPNVTAPYNPNGSYAHGSKIFLPSDWQNPIAALISSGYYNEYRNVLTGAFTARHSLDMVTKGLSAQATFTFSNDNFKNTSRTQGYDDYWYKGLDAGGKPIYQQIRTASSLATSGSSSIERNNYLDIRLNYNRSFGNHQITGQILGNRTLRIFQDDLPYAYQGISGRATYGYDNKYFAEFTMGYNGSENFPKGKRYGFFPAFGAGWVVTNEKLIPKNNILSYLKIRGSYGTVGNDKVGGNRWLFISDYAANGGYSFGVNPAGQGGYSENRVGNPNVTWERAEKANLGFDAYLIKDFAKITFDIFRERRKNILLAAGTVPDYIGVSGLAPRNTGEVLNKGFETELVLTKKFGEFYISATGQVTYASNKVINNDQPTPAYPYQDLKGYAVGYQLGYKAIGIFNSQDEINNSPIQRFSATLPGDIKYLDVNKDGQIDAADRVPITLLNVPKYVWGASLRLGYKGFDFSFLLNGASGSNTYVGSTNPDFVLRGRSIWEDRWSPNNMDNPTLPSARRASNNNQISSFWSMNTSYLKLRNAEIGYEFPKRWVNGIKLNYLRIFVNGQNLYVWDNMWIKESDPESAGTITSYPATRTINAGISLRF</sequence>
<dbReference type="InterPro" id="IPR011662">
    <property type="entry name" value="Secretin/TonB_short_N"/>
</dbReference>
<dbReference type="InterPro" id="IPR023996">
    <property type="entry name" value="TonB-dep_OMP_SusC/RagA"/>
</dbReference>
<evidence type="ECO:0000256" key="3">
    <source>
        <dbReference type="ARBA" id="ARBA00023237"/>
    </source>
</evidence>
<dbReference type="RefSeq" id="WP_269415061.1">
    <property type="nucleotide sequence ID" value="NZ_JAPWGL010000002.1"/>
</dbReference>
<keyword evidence="2 4" id="KW-0472">Membrane</keyword>
<evidence type="ECO:0000256" key="4">
    <source>
        <dbReference type="PROSITE-ProRule" id="PRU01360"/>
    </source>
</evidence>
<dbReference type="Pfam" id="PF07715">
    <property type="entry name" value="Plug"/>
    <property type="match status" value="1"/>
</dbReference>
<comment type="similarity">
    <text evidence="4">Belongs to the TonB-dependent receptor family.</text>
</comment>
<comment type="subcellular location">
    <subcellularLocation>
        <location evidence="4">Cell outer membrane</location>
        <topology evidence="4">Multi-pass membrane protein</topology>
    </subcellularLocation>
</comment>
<evidence type="ECO:0000313" key="8">
    <source>
        <dbReference type="Proteomes" id="UP001144341"/>
    </source>
</evidence>
<feature type="signal peptide" evidence="5">
    <location>
        <begin position="1"/>
        <end position="22"/>
    </location>
</feature>
<dbReference type="PROSITE" id="PS52016">
    <property type="entry name" value="TONB_DEPENDENT_REC_3"/>
    <property type="match status" value="1"/>
</dbReference>
<name>A0ABT4KWF1_9SPHI</name>